<accession>A0A086J9C9</accession>
<feature type="compositionally biased region" description="Polar residues" evidence="1">
    <location>
        <begin position="162"/>
        <end position="174"/>
    </location>
</feature>
<protein>
    <submittedName>
        <fullName evidence="2">Molybdopterin converting factor, subunit 2 protein</fullName>
    </submittedName>
</protein>
<dbReference type="Pfam" id="PF02391">
    <property type="entry name" value="MoaE"/>
    <property type="match status" value="1"/>
</dbReference>
<comment type="caution">
    <text evidence="2">The sequence shown here is derived from an EMBL/GenBank/DDBJ whole genome shotgun (WGS) entry which is preliminary data.</text>
</comment>
<organism evidence="2 3">
    <name type="scientific">Toxoplasma gondii GAB2-2007-GAL-DOM2</name>
    <dbReference type="NCBI Taxonomy" id="1130820"/>
    <lineage>
        <taxon>Eukaryota</taxon>
        <taxon>Sar</taxon>
        <taxon>Alveolata</taxon>
        <taxon>Apicomplexa</taxon>
        <taxon>Conoidasida</taxon>
        <taxon>Coccidia</taxon>
        <taxon>Eucoccidiorida</taxon>
        <taxon>Eimeriorina</taxon>
        <taxon>Sarcocystidae</taxon>
        <taxon>Toxoplasma</taxon>
    </lineage>
</organism>
<name>A0A086J9C9_TOXGO</name>
<dbReference type="PANTHER" id="PTHR23404">
    <property type="entry name" value="MOLYBDOPTERIN SYNTHASE RELATED"/>
    <property type="match status" value="1"/>
</dbReference>
<dbReference type="InterPro" id="IPR036563">
    <property type="entry name" value="MoaE_sf"/>
</dbReference>
<dbReference type="Proteomes" id="UP000028837">
    <property type="component" value="Unassembled WGS sequence"/>
</dbReference>
<reference evidence="2 3" key="1">
    <citation type="submission" date="2014-02" db="EMBL/GenBank/DDBJ databases">
        <authorList>
            <person name="Sibley D."/>
            <person name="Venepally P."/>
            <person name="Karamycheva S."/>
            <person name="Hadjithomas M."/>
            <person name="Khan A."/>
            <person name="Brunk B."/>
            <person name="Roos D."/>
            <person name="Caler E."/>
            <person name="Lorenzi H."/>
        </authorList>
    </citation>
    <scope>NUCLEOTIDE SEQUENCE [LARGE SCALE GENOMIC DNA]</scope>
    <source>
        <strain evidence="2 3">GAB2-2007-GAL-DOM2</strain>
    </source>
</reference>
<feature type="compositionally biased region" description="Low complexity" evidence="1">
    <location>
        <begin position="142"/>
        <end position="161"/>
    </location>
</feature>
<feature type="region of interest" description="Disordered" evidence="1">
    <location>
        <begin position="1"/>
        <end position="51"/>
    </location>
</feature>
<feature type="compositionally biased region" description="Basic and acidic residues" evidence="1">
    <location>
        <begin position="291"/>
        <end position="319"/>
    </location>
</feature>
<sequence>MMAVQNESDRASGPPLGGNTQRNREGRGGKDAEEHTQNGEVENRRDSDGRNWDKTHELEEVGAVNEEEAVLASEDGRDRVVITAQPLRLETVFAFVQSSFCGATSVFVGTTRATSALGTSSGSTSRTCLRASLALADEPFPSSAFCDSSPSSSDNIVNSSPRHQTSKGAISASGSFVPCQNPRTNSPVSDASTSHSSFSQPPGVTSQIHPHLSLPRIAFSSDPHIVDSVHSRASPDSIACRQPSPPSCQLAESQLEKGIVTECPLGKGVELSSSGERGKSSNESEVTDTESNAKDVQREAERQAVEALQGHREGCRNQEQEQPFQREDDEAVYDVVALDLECYTSMAIKGLLAICSTARQSFPQVERIAVSHRKGRVAVGDPALIVCTSSPHRSACMGACSLVVELVKHHLPFWKEEILLKRAKGHDKQTTGNDNSRACRSIDKGDALAHGIRGFNHSSDTIESATKRRRVPGTFLLPLPCVRTSLSPT</sequence>
<gene>
    <name evidence="2" type="ORF">TGDOM2_273350</name>
</gene>
<dbReference type="InterPro" id="IPR003448">
    <property type="entry name" value="Mopterin_biosynth_MoaE"/>
</dbReference>
<feature type="region of interest" description="Disordered" evidence="1">
    <location>
        <begin position="142"/>
        <end position="207"/>
    </location>
</feature>
<dbReference type="CDD" id="cd00756">
    <property type="entry name" value="MoaE"/>
    <property type="match status" value="1"/>
</dbReference>
<evidence type="ECO:0000313" key="3">
    <source>
        <dbReference type="Proteomes" id="UP000028837"/>
    </source>
</evidence>
<dbReference type="Gene3D" id="3.90.1170.40">
    <property type="entry name" value="Molybdopterin biosynthesis MoaE subunit"/>
    <property type="match status" value="2"/>
</dbReference>
<dbReference type="GO" id="GO:0006777">
    <property type="term" value="P:Mo-molybdopterin cofactor biosynthetic process"/>
    <property type="evidence" value="ECO:0007669"/>
    <property type="project" value="InterPro"/>
</dbReference>
<dbReference type="SUPFAM" id="SSF54690">
    <property type="entry name" value="Molybdopterin synthase subunit MoaE"/>
    <property type="match status" value="1"/>
</dbReference>
<feature type="compositionally biased region" description="Polar residues" evidence="1">
    <location>
        <begin position="181"/>
        <end position="207"/>
    </location>
</feature>
<dbReference type="EMBL" id="AHZU02001870">
    <property type="protein sequence ID" value="KFG28747.1"/>
    <property type="molecule type" value="Genomic_DNA"/>
</dbReference>
<evidence type="ECO:0000313" key="2">
    <source>
        <dbReference type="EMBL" id="KFG28747.1"/>
    </source>
</evidence>
<dbReference type="AlphaFoldDB" id="A0A086J9C9"/>
<dbReference type="VEuPathDB" id="ToxoDB:TGDOM2_273350"/>
<proteinExistence type="predicted"/>
<feature type="region of interest" description="Disordered" evidence="1">
    <location>
        <begin position="266"/>
        <end position="326"/>
    </location>
</feature>
<dbReference type="OrthoDB" id="10267338at2759"/>
<evidence type="ECO:0000256" key="1">
    <source>
        <dbReference type="SAM" id="MobiDB-lite"/>
    </source>
</evidence>
<feature type="compositionally biased region" description="Basic and acidic residues" evidence="1">
    <location>
        <begin position="22"/>
        <end position="51"/>
    </location>
</feature>